<evidence type="ECO:0000256" key="2">
    <source>
        <dbReference type="ARBA" id="ARBA00022448"/>
    </source>
</evidence>
<feature type="transmembrane region" description="Helical" evidence="6">
    <location>
        <begin position="201"/>
        <end position="223"/>
    </location>
</feature>
<evidence type="ECO:0000313" key="9">
    <source>
        <dbReference type="Proteomes" id="UP001305779"/>
    </source>
</evidence>
<evidence type="ECO:0000259" key="7">
    <source>
        <dbReference type="PROSITE" id="PS50850"/>
    </source>
</evidence>
<keyword evidence="5 6" id="KW-0472">Membrane</keyword>
<feature type="transmembrane region" description="Helical" evidence="6">
    <location>
        <begin position="434"/>
        <end position="454"/>
    </location>
</feature>
<feature type="domain" description="Major facilitator superfamily (MFS) profile" evidence="7">
    <location>
        <begin position="41"/>
        <end position="458"/>
    </location>
</feature>
<dbReference type="PANTHER" id="PTHR43791:SF39">
    <property type="entry name" value="TRANSPORTER LIZ1_SEO1, PUTATIVE (AFU_ORTHOLOGUE AFUA_3G00980)-RELATED"/>
    <property type="match status" value="1"/>
</dbReference>
<reference evidence="8 9" key="1">
    <citation type="journal article" date="2023" name="G3 (Bethesda)">
        <title>A chromosome-level genome assembly of Zasmidium syzygii isolated from banana leaves.</title>
        <authorList>
            <person name="van Westerhoven A.C."/>
            <person name="Mehrabi R."/>
            <person name="Talebi R."/>
            <person name="Steentjes M.B.F."/>
            <person name="Corcolon B."/>
            <person name="Chong P.A."/>
            <person name="Kema G.H.J."/>
            <person name="Seidl M.F."/>
        </authorList>
    </citation>
    <scope>NUCLEOTIDE SEQUENCE [LARGE SCALE GENOMIC DNA]</scope>
    <source>
        <strain evidence="8 9">P124</strain>
    </source>
</reference>
<feature type="transmembrane region" description="Helical" evidence="6">
    <location>
        <begin position="339"/>
        <end position="358"/>
    </location>
</feature>
<keyword evidence="4 6" id="KW-1133">Transmembrane helix</keyword>
<feature type="transmembrane region" description="Helical" evidence="6">
    <location>
        <begin position="167"/>
        <end position="189"/>
    </location>
</feature>
<accession>A0ABR0EM74</accession>
<evidence type="ECO:0000256" key="4">
    <source>
        <dbReference type="ARBA" id="ARBA00022989"/>
    </source>
</evidence>
<dbReference type="Proteomes" id="UP001305779">
    <property type="component" value="Unassembled WGS sequence"/>
</dbReference>
<proteinExistence type="predicted"/>
<evidence type="ECO:0000256" key="1">
    <source>
        <dbReference type="ARBA" id="ARBA00004141"/>
    </source>
</evidence>
<name>A0ABR0EM74_ZASCE</name>
<dbReference type="PANTHER" id="PTHR43791">
    <property type="entry name" value="PERMEASE-RELATED"/>
    <property type="match status" value="1"/>
</dbReference>
<evidence type="ECO:0000256" key="6">
    <source>
        <dbReference type="SAM" id="Phobius"/>
    </source>
</evidence>
<comment type="subcellular location">
    <subcellularLocation>
        <location evidence="1">Membrane</location>
        <topology evidence="1">Multi-pass membrane protein</topology>
    </subcellularLocation>
</comment>
<sequence length="488" mass="54755">MSEVVDSRKARTCHVPTILRWHEPGTSKEEKRLILKLDLCILFYTCLSFFIKYLEQTSVTNAYVSGMQKDLHLHGKELNWITTYYNIGIIIGAPLSTPILTVISPAYWLPCCTLLSSLFVLFMYKAQDVSTLYGLRFATGLFSSTIMAGSYYLIGSWYRRSEIHRRSAIFTASSFAGSMFSGYIQAGLYKSMNGVDGLASWRWLFIFNAILGIPVALIGFAFCPNEPWAKKPWWMTENERKISEMRLEEEGRHSTGRFDLSVLKRIFCSWQFYCFPIAYGMKELTCGTEMPRWMTLYLRSLRSYSTSQINAIPTSVSCAEIVFTIAASVIADWSRKPSLVIIGFGILQIYGYAVFTAWPGHDRAWLMSTYIIAGSGYSTIGPIVYGWAGSSCGGDKQLRAVTTAMVTTMGYVCETLTQQFFFPVDDAPAFKPTLGYAWGVSWTVASILFASLAIPLCKRAFGVGFAAKEYESDQEGSIEPSVELPNPK</sequence>
<dbReference type="InterPro" id="IPR020846">
    <property type="entry name" value="MFS_dom"/>
</dbReference>
<dbReference type="SUPFAM" id="SSF103473">
    <property type="entry name" value="MFS general substrate transporter"/>
    <property type="match status" value="1"/>
</dbReference>
<feature type="transmembrane region" description="Helical" evidence="6">
    <location>
        <begin position="133"/>
        <end position="155"/>
    </location>
</feature>
<dbReference type="InterPro" id="IPR011701">
    <property type="entry name" value="MFS"/>
</dbReference>
<organism evidence="8 9">
    <name type="scientific">Zasmidium cellare</name>
    <name type="common">Wine cellar mold</name>
    <name type="synonym">Racodium cellare</name>
    <dbReference type="NCBI Taxonomy" id="395010"/>
    <lineage>
        <taxon>Eukaryota</taxon>
        <taxon>Fungi</taxon>
        <taxon>Dikarya</taxon>
        <taxon>Ascomycota</taxon>
        <taxon>Pezizomycotina</taxon>
        <taxon>Dothideomycetes</taxon>
        <taxon>Dothideomycetidae</taxon>
        <taxon>Mycosphaerellales</taxon>
        <taxon>Mycosphaerellaceae</taxon>
        <taxon>Zasmidium</taxon>
    </lineage>
</organism>
<comment type="caution">
    <text evidence="8">The sequence shown here is derived from an EMBL/GenBank/DDBJ whole genome shotgun (WGS) entry which is preliminary data.</text>
</comment>
<keyword evidence="9" id="KW-1185">Reference proteome</keyword>
<gene>
    <name evidence="8" type="ORF">PRZ48_005894</name>
</gene>
<dbReference type="Gene3D" id="1.20.1250.20">
    <property type="entry name" value="MFS general substrate transporter like domains"/>
    <property type="match status" value="2"/>
</dbReference>
<keyword evidence="2" id="KW-0813">Transport</keyword>
<evidence type="ECO:0000256" key="5">
    <source>
        <dbReference type="ARBA" id="ARBA00023136"/>
    </source>
</evidence>
<keyword evidence="3 6" id="KW-0812">Transmembrane</keyword>
<dbReference type="EMBL" id="JAXOVC010000004">
    <property type="protein sequence ID" value="KAK4502469.1"/>
    <property type="molecule type" value="Genomic_DNA"/>
</dbReference>
<evidence type="ECO:0000313" key="8">
    <source>
        <dbReference type="EMBL" id="KAK4502469.1"/>
    </source>
</evidence>
<feature type="transmembrane region" description="Helical" evidence="6">
    <location>
        <begin position="400"/>
        <end position="422"/>
    </location>
</feature>
<protein>
    <recommendedName>
        <fullName evidence="7">Major facilitator superfamily (MFS) profile domain-containing protein</fullName>
    </recommendedName>
</protein>
<feature type="transmembrane region" description="Helical" evidence="6">
    <location>
        <begin position="364"/>
        <end position="388"/>
    </location>
</feature>
<dbReference type="InterPro" id="IPR036259">
    <property type="entry name" value="MFS_trans_sf"/>
</dbReference>
<dbReference type="PROSITE" id="PS50850">
    <property type="entry name" value="MFS"/>
    <property type="match status" value="1"/>
</dbReference>
<feature type="transmembrane region" description="Helical" evidence="6">
    <location>
        <begin position="83"/>
        <end position="100"/>
    </location>
</feature>
<dbReference type="Pfam" id="PF07690">
    <property type="entry name" value="MFS_1"/>
    <property type="match status" value="1"/>
</dbReference>
<evidence type="ECO:0000256" key="3">
    <source>
        <dbReference type="ARBA" id="ARBA00022692"/>
    </source>
</evidence>